<evidence type="ECO:0000313" key="1">
    <source>
        <dbReference type="EMBL" id="KGG52641.1"/>
    </source>
</evidence>
<dbReference type="EMBL" id="JMKJ01000055">
    <property type="protein sequence ID" value="KGG52641.1"/>
    <property type="molecule type" value="Genomic_DNA"/>
</dbReference>
<evidence type="ECO:0000313" key="2">
    <source>
        <dbReference type="Proteomes" id="UP000029725"/>
    </source>
</evidence>
<keyword evidence="2" id="KW-1185">Reference proteome</keyword>
<accession>A0A098VXY6</accession>
<dbReference type="RefSeq" id="XP_013239068.1">
    <property type="nucleotide sequence ID" value="XM_013383614.1"/>
</dbReference>
<sequence length="124" mass="13782">MAAVFKTGKELCCGSEETNPHADIRGNRASFKKPAFYEHLQSVPKEPGDRRHPGTFPVSYEKTRQIRIPWNKRLGLFCGLGTQICQLGHFKFGQLSSGIQDAAYMLGHFSMAKSRKCGGVSVCF</sequence>
<organism evidence="1 2">
    <name type="scientific">Mitosporidium daphniae</name>
    <dbReference type="NCBI Taxonomy" id="1485682"/>
    <lineage>
        <taxon>Eukaryota</taxon>
        <taxon>Fungi</taxon>
        <taxon>Fungi incertae sedis</taxon>
        <taxon>Microsporidia</taxon>
        <taxon>Mitosporidium</taxon>
    </lineage>
</organism>
<reference evidence="1 2" key="1">
    <citation type="submission" date="2014-04" db="EMBL/GenBank/DDBJ databases">
        <title>A new species of microsporidia sheds light on the evolution of extreme parasitism.</title>
        <authorList>
            <person name="Haag K.L."/>
            <person name="James T.Y."/>
            <person name="Larsson R."/>
            <person name="Schaer T.M."/>
            <person name="Refardt D."/>
            <person name="Pombert J.-F."/>
            <person name="Ebert D."/>
        </authorList>
    </citation>
    <scope>NUCLEOTIDE SEQUENCE [LARGE SCALE GENOMIC DNA]</scope>
    <source>
        <strain evidence="1 2">UGP3</strain>
        <tissue evidence="1">Spores</tissue>
    </source>
</reference>
<proteinExistence type="predicted"/>
<dbReference type="GeneID" id="25258478"/>
<protein>
    <submittedName>
        <fullName evidence="1">Uncharacterized protein</fullName>
    </submittedName>
</protein>
<dbReference type="HOGENOM" id="CLU_2004452_0_0_1"/>
<gene>
    <name evidence="1" type="ORF">DI09_14p240</name>
</gene>
<dbReference type="VEuPathDB" id="MicrosporidiaDB:DI09_14p240"/>
<name>A0A098VXY6_9MICR</name>
<comment type="caution">
    <text evidence="1">The sequence shown here is derived from an EMBL/GenBank/DDBJ whole genome shotgun (WGS) entry which is preliminary data.</text>
</comment>
<dbReference type="AlphaFoldDB" id="A0A098VXY6"/>
<dbReference type="Proteomes" id="UP000029725">
    <property type="component" value="Unassembled WGS sequence"/>
</dbReference>